<keyword evidence="3" id="KW-0378">Hydrolase</keyword>
<evidence type="ECO:0000313" key="12">
    <source>
        <dbReference type="EMBL" id="MDC3985090.1"/>
    </source>
</evidence>
<evidence type="ECO:0000256" key="7">
    <source>
        <dbReference type="ARBA" id="ARBA00023204"/>
    </source>
</evidence>
<keyword evidence="2" id="KW-0227">DNA damage</keyword>
<evidence type="ECO:0000259" key="10">
    <source>
        <dbReference type="PROSITE" id="PS51192"/>
    </source>
</evidence>
<dbReference type="GO" id="GO:0005524">
    <property type="term" value="F:ATP binding"/>
    <property type="evidence" value="ECO:0007669"/>
    <property type="project" value="UniProtKB-KW"/>
</dbReference>
<dbReference type="GO" id="GO:0003677">
    <property type="term" value="F:DNA binding"/>
    <property type="evidence" value="ECO:0007669"/>
    <property type="project" value="UniProtKB-KW"/>
</dbReference>
<dbReference type="PROSITE" id="PS51194">
    <property type="entry name" value="HELICASE_CTER"/>
    <property type="match status" value="1"/>
</dbReference>
<dbReference type="InterPro" id="IPR001650">
    <property type="entry name" value="Helicase_C-like"/>
</dbReference>
<dbReference type="Pfam" id="PF08494">
    <property type="entry name" value="DEAD_assoc"/>
    <property type="match status" value="1"/>
</dbReference>
<dbReference type="Pfam" id="PF19306">
    <property type="entry name" value="WHD_Lhr"/>
    <property type="match status" value="1"/>
</dbReference>
<keyword evidence="6" id="KW-0238">DNA-binding</keyword>
<feature type="region of interest" description="Disordered" evidence="9">
    <location>
        <begin position="1415"/>
        <end position="1455"/>
    </location>
</feature>
<dbReference type="InterPro" id="IPR055368">
    <property type="entry name" value="WH3_Lhr"/>
</dbReference>
<dbReference type="InterPro" id="IPR003593">
    <property type="entry name" value="AAA+_ATPase"/>
</dbReference>
<dbReference type="InterPro" id="IPR045628">
    <property type="entry name" value="Lhr_WH_dom"/>
</dbReference>
<feature type="domain" description="Helicase C-terminal" evidence="11">
    <location>
        <begin position="253"/>
        <end position="412"/>
    </location>
</feature>
<dbReference type="InterPro" id="IPR027417">
    <property type="entry name" value="P-loop_NTPase"/>
</dbReference>
<dbReference type="GO" id="GO:0004386">
    <property type="term" value="F:helicase activity"/>
    <property type="evidence" value="ECO:0007669"/>
    <property type="project" value="UniProtKB-KW"/>
</dbReference>
<dbReference type="GO" id="GO:0006281">
    <property type="term" value="P:DNA repair"/>
    <property type="evidence" value="ECO:0007669"/>
    <property type="project" value="UniProtKB-KW"/>
</dbReference>
<accession>A0A9X3X982</accession>
<gene>
    <name evidence="12" type="ORF">KEG57_31715</name>
</gene>
<dbReference type="InterPro" id="IPR013701">
    <property type="entry name" value="Lhr-like_DEAD/DEAH_assoc"/>
</dbReference>
<feature type="compositionally biased region" description="Basic and acidic residues" evidence="9">
    <location>
        <begin position="1445"/>
        <end position="1455"/>
    </location>
</feature>
<evidence type="ECO:0000256" key="9">
    <source>
        <dbReference type="SAM" id="MobiDB-lite"/>
    </source>
</evidence>
<keyword evidence="13" id="KW-1185">Reference proteome</keyword>
<dbReference type="CDD" id="cd18796">
    <property type="entry name" value="SF2_C_LHR"/>
    <property type="match status" value="1"/>
</dbReference>
<dbReference type="Pfam" id="PF00270">
    <property type="entry name" value="DEAD"/>
    <property type="match status" value="1"/>
</dbReference>
<feature type="domain" description="Helicase ATP-binding" evidence="10">
    <location>
        <begin position="25"/>
        <end position="223"/>
    </location>
</feature>
<dbReference type="SMART" id="SM00382">
    <property type="entry name" value="AAA"/>
    <property type="match status" value="1"/>
</dbReference>
<dbReference type="SUPFAM" id="SSF52540">
    <property type="entry name" value="P-loop containing nucleoside triphosphate hydrolases"/>
    <property type="match status" value="1"/>
</dbReference>
<evidence type="ECO:0000256" key="4">
    <source>
        <dbReference type="ARBA" id="ARBA00022806"/>
    </source>
</evidence>
<dbReference type="InterPro" id="IPR055367">
    <property type="entry name" value="WH4_Lhr"/>
</dbReference>
<evidence type="ECO:0000256" key="5">
    <source>
        <dbReference type="ARBA" id="ARBA00022840"/>
    </source>
</evidence>
<dbReference type="EMBL" id="JAGTJJ010000026">
    <property type="protein sequence ID" value="MDC3985090.1"/>
    <property type="molecule type" value="Genomic_DNA"/>
</dbReference>
<dbReference type="SMART" id="SM00487">
    <property type="entry name" value="DEXDc"/>
    <property type="match status" value="1"/>
</dbReference>
<evidence type="ECO:0000259" key="11">
    <source>
        <dbReference type="PROSITE" id="PS51194"/>
    </source>
</evidence>
<keyword evidence="1" id="KW-0547">Nucleotide-binding</keyword>
<organism evidence="12 13">
    <name type="scientific">Polyangium jinanense</name>
    <dbReference type="NCBI Taxonomy" id="2829994"/>
    <lineage>
        <taxon>Bacteria</taxon>
        <taxon>Pseudomonadati</taxon>
        <taxon>Myxococcota</taxon>
        <taxon>Polyangia</taxon>
        <taxon>Polyangiales</taxon>
        <taxon>Polyangiaceae</taxon>
        <taxon>Polyangium</taxon>
    </lineage>
</organism>
<dbReference type="SMART" id="SM00490">
    <property type="entry name" value="HELICc"/>
    <property type="match status" value="1"/>
</dbReference>
<dbReference type="Gene3D" id="3.40.50.300">
    <property type="entry name" value="P-loop containing nucleotide triphosphate hydrolases"/>
    <property type="match status" value="2"/>
</dbReference>
<dbReference type="Pfam" id="PF00271">
    <property type="entry name" value="Helicase_C"/>
    <property type="match status" value="1"/>
</dbReference>
<protein>
    <submittedName>
        <fullName evidence="12">DEAD/DEAH box helicase</fullName>
    </submittedName>
</protein>
<dbReference type="RefSeq" id="WP_272421147.1">
    <property type="nucleotide sequence ID" value="NZ_JAGTJJ010000026.1"/>
</dbReference>
<evidence type="ECO:0000256" key="1">
    <source>
        <dbReference type="ARBA" id="ARBA00022741"/>
    </source>
</evidence>
<dbReference type="PANTHER" id="PTHR47962">
    <property type="entry name" value="ATP-DEPENDENT HELICASE LHR-RELATED-RELATED"/>
    <property type="match status" value="1"/>
</dbReference>
<dbReference type="PANTHER" id="PTHR47962:SF5">
    <property type="entry name" value="ATP-DEPENDENT HELICASE LHR-RELATED"/>
    <property type="match status" value="1"/>
</dbReference>
<comment type="caution">
    <text evidence="12">The sequence shown here is derived from an EMBL/GenBank/DDBJ whole genome shotgun (WGS) entry which is preliminary data.</text>
</comment>
<dbReference type="InterPro" id="IPR052511">
    <property type="entry name" value="ATP-dep_Helicase"/>
</dbReference>
<dbReference type="InterPro" id="IPR014001">
    <property type="entry name" value="Helicase_ATP-bd"/>
</dbReference>
<evidence type="ECO:0000256" key="2">
    <source>
        <dbReference type="ARBA" id="ARBA00022763"/>
    </source>
</evidence>
<sequence>MFHPLVDAWFTRRFGAATPVQARAWPTIQRGENCLIAAPTGSGKTLAAFLACLDRLVRASDEGRLPDRIEVVYVSPLKALSNDVQKNLDEPIAELTALAGELGLARPSVRTAVRTGDTPEQDRRKLFKKPPHVLVTTPESLFILLGSASGRRALGGVRTVIVDEIHAVASDKRGAHLALSIERLEELVTSGGEPRPQRVGLSATMRPIEVAARMLVGAGRPLPEIVDAGVRRDLDLAIEVPRDELGAVCTIEQWEELYDRVADMCRAHKSTLVFVNTRRLVERVALHLGERLGEEAVAAHHGSLSRSRRLAAERRLKAGELKVVVATASLELGIDVGAVELVCLVGSPRSIATALQRIGRSGHALAATPKGRMFPLTRDQLVECAAIVRSARRGEIDRIAMRDAPLDVLAQQIVAACASGERGEDELFELVRRAAPYENLTRAAFDDVVQMLAEGVSARRGRAGALLFRDGVGQRLKARRGASIAALTSGGAIPDNGNYDVVLADGMKVGSVDEDFAIDSSAGDVFLLGSTSWRIRRIEAGKVWVEDAPGAPPTVPFWFGEGPARTRELSAEVGLLREEVARRLFDGREPAEPARLWPTAEWLEETCALDRAGAVLLCEYVAAARSALGEMPSQHVVVAERFFDEAGGMQLILHAPFGARINRAWGLALRKRFCRSFDFELQAAATDDGVLLSLGAQHSFPLEVIFEMLRPEGVVGVLEQAALQAPMFGTRFRWNATRALQILRFSGGRKVPAPLVRMRSDDLIAAVFPAQLGCQDNHGREAILEIPDHPLVRETMRDCLTEVMDAQGLTEVLERIKRGEIQIVSRETAEPSVLSHEILNANPYAFLDDAPLEERRARAVAVRRGLPAEIADRIGGLDPEAIEAIVAEARPVVRDEDELHDLLLDLTALPEEDASALGYDRLLDVLVRARRVAKLSGPGITGALWVAAERRDRAAAIWPAGAFTPALSQPAKVSAGELVEGERETAIAGLVRGWLALVGPIQAAMLAERLSIEISDIEIALARVEADGVVLRGRFSPDLEPGAIEWCDRRLLARIHRRTVDGLRRAIEPATPVELMRFLLAWQGVIPGQRAHGAAGLARVVEQLQGFEIAAGAWESEILPARVEAYEPSWLDLLCLSGEVAWGRLSPRASAGGAPTRAAPITLALRRDLAWLLAEPSEAAAQGPLGDEGLSLPARRVLATLGAAGASFFEDIVRATGLARPEVEEALWELVSAGRITGDGFAGLRGLLGPSARARARSSTKHSRGAPVLAAGRWALFRAPVLGDAPPADGADPAATIEAHARQLLRRWGIVFRELVTRESRAPAWRDLVRVYRRLEMRGEVRGGRLVASFVGEQFALPEALESLRAIRKAPLRGEVVRLSACDPLNLVGTILPGERVPSTLSHVVTYRDGMPIEEPIEAERVPHPQPLSLSGEGRRRAVHPSPGRRGEGGEVVRS</sequence>
<evidence type="ECO:0000256" key="6">
    <source>
        <dbReference type="ARBA" id="ARBA00023125"/>
    </source>
</evidence>
<keyword evidence="7" id="KW-0234">DNA repair</keyword>
<keyword evidence="8" id="KW-0413">Isomerase</keyword>
<dbReference type="InterPro" id="IPR011545">
    <property type="entry name" value="DEAD/DEAH_box_helicase_dom"/>
</dbReference>
<name>A0A9X3X982_9BACT</name>
<keyword evidence="5" id="KW-0067">ATP-binding</keyword>
<dbReference type="Pfam" id="PF23234">
    <property type="entry name" value="WHD_4th_Lhr"/>
    <property type="match status" value="1"/>
</dbReference>
<dbReference type="PROSITE" id="PS51192">
    <property type="entry name" value="HELICASE_ATP_BIND_1"/>
    <property type="match status" value="1"/>
</dbReference>
<reference evidence="12 13" key="1">
    <citation type="submission" date="2021-04" db="EMBL/GenBank/DDBJ databases">
        <title>Genome analysis of Polyangium sp.</title>
        <authorList>
            <person name="Li Y."/>
            <person name="Wang J."/>
        </authorList>
    </citation>
    <scope>NUCLEOTIDE SEQUENCE [LARGE SCALE GENOMIC DNA]</scope>
    <source>
        <strain evidence="12 13">SDU14</strain>
    </source>
</reference>
<evidence type="ECO:0000313" key="13">
    <source>
        <dbReference type="Proteomes" id="UP001151081"/>
    </source>
</evidence>
<keyword evidence="4 12" id="KW-0347">Helicase</keyword>
<dbReference type="GO" id="GO:0016887">
    <property type="term" value="F:ATP hydrolysis activity"/>
    <property type="evidence" value="ECO:0007669"/>
    <property type="project" value="TreeGrafter"/>
</dbReference>
<dbReference type="Pfam" id="PF23235">
    <property type="entry name" value="WHD_3rd_Lhr"/>
    <property type="match status" value="1"/>
</dbReference>
<evidence type="ECO:0000256" key="8">
    <source>
        <dbReference type="ARBA" id="ARBA00023235"/>
    </source>
</evidence>
<proteinExistence type="predicted"/>
<dbReference type="Proteomes" id="UP001151081">
    <property type="component" value="Unassembled WGS sequence"/>
</dbReference>
<evidence type="ECO:0000256" key="3">
    <source>
        <dbReference type="ARBA" id="ARBA00022801"/>
    </source>
</evidence>